<sequence>MSNQNAQGEIFSELAEVARSLGNPHRLMLLEHIAQGERPVERLAELTGLSIANTSQHLQHLKRTNFVQTRRDGKRVFYRLGNGPVENLLAAIRQLVEYNHNEMRKFVVDALSQRERLESISREELLIRLSEGRVTLLDVRPMEEFVLGHLPGAINIPMDELEHRLSELPKDQDIVAYCRGPYCALSVGAVSALQSKGFTARRLEDGFPDWKAAGLQIETKE</sequence>
<dbReference type="PANTHER" id="PTHR43031:SF1">
    <property type="entry name" value="PYRIDINE NUCLEOTIDE-DISULPHIDE OXIDOREDUCTASE"/>
    <property type="match status" value="1"/>
</dbReference>
<dbReference type="AlphaFoldDB" id="A0A081RTW6"/>
<dbReference type="PANTHER" id="PTHR43031">
    <property type="entry name" value="FAD-DEPENDENT OXIDOREDUCTASE"/>
    <property type="match status" value="1"/>
</dbReference>
<dbReference type="Gene3D" id="3.40.250.10">
    <property type="entry name" value="Rhodanese-like domain"/>
    <property type="match status" value="1"/>
</dbReference>
<dbReference type="Proteomes" id="UP000028002">
    <property type="component" value="Unassembled WGS sequence"/>
</dbReference>
<dbReference type="InterPro" id="IPR001763">
    <property type="entry name" value="Rhodanese-like_dom"/>
</dbReference>
<dbReference type="Gene3D" id="1.10.10.10">
    <property type="entry name" value="Winged helix-like DNA-binding domain superfamily/Winged helix DNA-binding domain"/>
    <property type="match status" value="1"/>
</dbReference>
<evidence type="ECO:0000313" key="4">
    <source>
        <dbReference type="Proteomes" id="UP000028002"/>
    </source>
</evidence>
<dbReference type="InterPro" id="IPR036873">
    <property type="entry name" value="Rhodanese-like_dom_sf"/>
</dbReference>
<proteinExistence type="predicted"/>
<evidence type="ECO:0000313" key="3">
    <source>
        <dbReference type="EMBL" id="KER02119.1"/>
    </source>
</evidence>
<evidence type="ECO:0000259" key="1">
    <source>
        <dbReference type="PROSITE" id="PS50206"/>
    </source>
</evidence>
<dbReference type="NCBIfam" id="NF033788">
    <property type="entry name" value="HTH_metalloreg"/>
    <property type="match status" value="1"/>
</dbReference>
<dbReference type="InterPro" id="IPR001307">
    <property type="entry name" value="Thiosulphate_STrfase_CS"/>
</dbReference>
<evidence type="ECO:0000259" key="2">
    <source>
        <dbReference type="PROSITE" id="PS50987"/>
    </source>
</evidence>
<accession>A0A081RTW6</accession>
<dbReference type="FunFam" id="3.40.250.10:FF:000039">
    <property type="entry name" value="ArsR family transcriptional regulator"/>
    <property type="match status" value="1"/>
</dbReference>
<dbReference type="SMART" id="SM00418">
    <property type="entry name" value="HTH_ARSR"/>
    <property type="match status" value="1"/>
</dbReference>
<reference evidence="3 4" key="1">
    <citation type="submission" date="2014-03" db="EMBL/GenBank/DDBJ databases">
        <title>Draft Genome of Photorhabdus temperata Meg1.</title>
        <authorList>
            <person name="Hurst S.G.IV."/>
            <person name="Morris K."/>
            <person name="Thomas K."/>
            <person name="Tisa L.S."/>
        </authorList>
    </citation>
    <scope>NUCLEOTIDE SEQUENCE [LARGE SCALE GENOMIC DNA]</scope>
    <source>
        <strain evidence="3 4">Meg1</strain>
    </source>
</reference>
<dbReference type="InterPro" id="IPR050229">
    <property type="entry name" value="GlpE_sulfurtransferase"/>
</dbReference>
<dbReference type="PROSITE" id="PS00380">
    <property type="entry name" value="RHODANESE_1"/>
    <property type="match status" value="1"/>
</dbReference>
<dbReference type="PROSITE" id="PS50987">
    <property type="entry name" value="HTH_ARSR_2"/>
    <property type="match status" value="1"/>
</dbReference>
<dbReference type="InterPro" id="IPR011991">
    <property type="entry name" value="ArsR-like_HTH"/>
</dbReference>
<name>A0A081RTW6_PHOTE</name>
<dbReference type="SUPFAM" id="SSF46785">
    <property type="entry name" value="Winged helix' DNA-binding domain"/>
    <property type="match status" value="1"/>
</dbReference>
<dbReference type="SMART" id="SM00450">
    <property type="entry name" value="RHOD"/>
    <property type="match status" value="1"/>
</dbReference>
<dbReference type="EMBL" id="JGVH01000058">
    <property type="protein sequence ID" value="KER02119.1"/>
    <property type="molecule type" value="Genomic_DNA"/>
</dbReference>
<dbReference type="Pfam" id="PF12840">
    <property type="entry name" value="HTH_20"/>
    <property type="match status" value="1"/>
</dbReference>
<feature type="domain" description="HTH arsR-type" evidence="2">
    <location>
        <begin position="6"/>
        <end position="100"/>
    </location>
</feature>
<keyword evidence="3" id="KW-0808">Transferase</keyword>
<dbReference type="Pfam" id="PF00581">
    <property type="entry name" value="Rhodanese"/>
    <property type="match status" value="1"/>
</dbReference>
<dbReference type="PROSITE" id="PS50206">
    <property type="entry name" value="RHODANESE_3"/>
    <property type="match status" value="1"/>
</dbReference>
<dbReference type="GO" id="GO:0003700">
    <property type="term" value="F:DNA-binding transcription factor activity"/>
    <property type="evidence" value="ECO:0007669"/>
    <property type="project" value="InterPro"/>
</dbReference>
<dbReference type="InterPro" id="IPR036390">
    <property type="entry name" value="WH_DNA-bd_sf"/>
</dbReference>
<dbReference type="InterPro" id="IPR001845">
    <property type="entry name" value="HTH_ArsR_DNA-bd_dom"/>
</dbReference>
<dbReference type="SUPFAM" id="SSF52821">
    <property type="entry name" value="Rhodanese/Cell cycle control phosphatase"/>
    <property type="match status" value="1"/>
</dbReference>
<dbReference type="PRINTS" id="PR00778">
    <property type="entry name" value="HTHARSR"/>
</dbReference>
<dbReference type="PATRIC" id="fig|1393735.3.peg.3315"/>
<feature type="domain" description="Rhodanese" evidence="1">
    <location>
        <begin position="130"/>
        <end position="219"/>
    </location>
</feature>
<dbReference type="GO" id="GO:0004792">
    <property type="term" value="F:thiosulfate-cyanide sulfurtransferase activity"/>
    <property type="evidence" value="ECO:0007669"/>
    <property type="project" value="InterPro"/>
</dbReference>
<protein>
    <submittedName>
        <fullName evidence="3">Rhodanese-related sulfurtransferase</fullName>
    </submittedName>
</protein>
<gene>
    <name evidence="3" type="ORF">MEG1DRAFT_03242</name>
</gene>
<organism evidence="3 4">
    <name type="scientific">Photorhabdus temperata subsp. temperata Meg1</name>
    <dbReference type="NCBI Taxonomy" id="1393735"/>
    <lineage>
        <taxon>Bacteria</taxon>
        <taxon>Pseudomonadati</taxon>
        <taxon>Pseudomonadota</taxon>
        <taxon>Gammaproteobacteria</taxon>
        <taxon>Enterobacterales</taxon>
        <taxon>Morganellaceae</taxon>
        <taxon>Photorhabdus</taxon>
    </lineage>
</organism>
<dbReference type="CDD" id="cd00158">
    <property type="entry name" value="RHOD"/>
    <property type="match status" value="1"/>
</dbReference>
<comment type="caution">
    <text evidence="3">The sequence shown here is derived from an EMBL/GenBank/DDBJ whole genome shotgun (WGS) entry which is preliminary data.</text>
</comment>
<dbReference type="InterPro" id="IPR036388">
    <property type="entry name" value="WH-like_DNA-bd_sf"/>
</dbReference>
<dbReference type="CDD" id="cd00090">
    <property type="entry name" value="HTH_ARSR"/>
    <property type="match status" value="1"/>
</dbReference>
<dbReference type="RefSeq" id="WP_021325943.1">
    <property type="nucleotide sequence ID" value="NZ_CAWLUD010000058.1"/>
</dbReference>